<keyword evidence="3 7" id="KW-0812">Transmembrane</keyword>
<protein>
    <recommendedName>
        <fullName evidence="10">Permease</fullName>
    </recommendedName>
</protein>
<feature type="transmembrane region" description="Helical" evidence="7">
    <location>
        <begin position="34"/>
        <end position="51"/>
    </location>
</feature>
<keyword evidence="4 7" id="KW-1133">Transmembrane helix</keyword>
<comment type="caution">
    <text evidence="8">The sequence shown here is derived from an EMBL/GenBank/DDBJ whole genome shotgun (WGS) entry which is preliminary data.</text>
</comment>
<dbReference type="AlphaFoldDB" id="A0A2G8RG11"/>
<name>A0A2G8RG11_9RHOB</name>
<gene>
    <name evidence="8" type="ORF">P775_11565</name>
</gene>
<organism evidence="8 9">
    <name type="scientific">Puniceibacterium antarcticum</name>
    <dbReference type="NCBI Taxonomy" id="1206336"/>
    <lineage>
        <taxon>Bacteria</taxon>
        <taxon>Pseudomonadati</taxon>
        <taxon>Pseudomonadota</taxon>
        <taxon>Alphaproteobacteria</taxon>
        <taxon>Rhodobacterales</taxon>
        <taxon>Paracoccaceae</taxon>
        <taxon>Puniceibacterium</taxon>
    </lineage>
</organism>
<evidence type="ECO:0000256" key="6">
    <source>
        <dbReference type="SAM" id="Coils"/>
    </source>
</evidence>
<evidence type="ECO:0000313" key="9">
    <source>
        <dbReference type="Proteomes" id="UP000231259"/>
    </source>
</evidence>
<feature type="coiled-coil region" evidence="6">
    <location>
        <begin position="128"/>
        <end position="155"/>
    </location>
</feature>
<comment type="similarity">
    <text evidence="2">Belongs to the autoinducer-2 exporter (AI-2E) (TC 2.A.86) family.</text>
</comment>
<evidence type="ECO:0000313" key="8">
    <source>
        <dbReference type="EMBL" id="PIL20018.1"/>
    </source>
</evidence>
<reference evidence="8 9" key="1">
    <citation type="submission" date="2013-09" db="EMBL/GenBank/DDBJ databases">
        <title>Genome sequencing of Phaeobacter antarcticus sp. nov. SM1211.</title>
        <authorList>
            <person name="Zhang X.-Y."/>
            <person name="Liu C."/>
            <person name="Chen X.-L."/>
            <person name="Xie B.-B."/>
            <person name="Qin Q.-L."/>
            <person name="Rong J.-C."/>
            <person name="Zhang Y.-Z."/>
        </authorList>
    </citation>
    <scope>NUCLEOTIDE SEQUENCE [LARGE SCALE GENOMIC DNA]</scope>
    <source>
        <strain evidence="8 9">SM1211</strain>
    </source>
</reference>
<keyword evidence="5 7" id="KW-0472">Membrane</keyword>
<evidence type="ECO:0000256" key="2">
    <source>
        <dbReference type="ARBA" id="ARBA00009773"/>
    </source>
</evidence>
<keyword evidence="6" id="KW-0175">Coiled coil</keyword>
<dbReference type="Proteomes" id="UP000231259">
    <property type="component" value="Unassembled WGS sequence"/>
</dbReference>
<feature type="transmembrane region" description="Helical" evidence="7">
    <location>
        <begin position="228"/>
        <end position="250"/>
    </location>
</feature>
<dbReference type="PANTHER" id="PTHR21716:SF16">
    <property type="entry name" value="BLL1467 PROTEIN"/>
    <property type="match status" value="1"/>
</dbReference>
<dbReference type="InterPro" id="IPR002549">
    <property type="entry name" value="AI-2E-like"/>
</dbReference>
<evidence type="ECO:0000256" key="3">
    <source>
        <dbReference type="ARBA" id="ARBA00022692"/>
    </source>
</evidence>
<comment type="subcellular location">
    <subcellularLocation>
        <location evidence="1">Membrane</location>
        <topology evidence="1">Multi-pass membrane protein</topology>
    </subcellularLocation>
</comment>
<evidence type="ECO:0000256" key="4">
    <source>
        <dbReference type="ARBA" id="ARBA00022989"/>
    </source>
</evidence>
<feature type="transmembrane region" description="Helical" evidence="7">
    <location>
        <begin position="86"/>
        <end position="103"/>
    </location>
</feature>
<sequence length="391" mass="41721">MSSLPPADQIDPDNLSVESWRLESLIQLNKIRRILLFLALLALVMACFFAKDVLLPIILGLMLALTLSPIVRGAGRLGVPAPLSGILLIVFMGAGMVAGGYAVSGPISTWMQDAPEMGEQLREKFRGLSESVEKVKEASKEVEGLTEEAAASNRVQKVAIQQPGILNSAVSNAASTGTTLAVTLVLALFLLASGDMFRVKLVEVLPSLSEKKRALKIVYGVERAISRYLLTITLINAGLGLAVWALLMLAGLPKPYVWGLVAFVFNYLPFLGAIAGVVLVGIYSVLSFDTLGHAAIAPLLYLAATTLEGQIITPSVLGRRLELNTVSVFITVVFWGWLWGIAGALMAVPFLVIVKVVCDNVESMKTLGYFLGSADMGVKFEESDKAAGSGE</sequence>
<dbReference type="RefSeq" id="WP_099911070.1">
    <property type="nucleotide sequence ID" value="NZ_AWWI01000069.1"/>
</dbReference>
<dbReference type="OrthoDB" id="9799225at2"/>
<dbReference type="EMBL" id="AWWI01000069">
    <property type="protein sequence ID" value="PIL20018.1"/>
    <property type="molecule type" value="Genomic_DNA"/>
</dbReference>
<dbReference type="PANTHER" id="PTHR21716">
    <property type="entry name" value="TRANSMEMBRANE PROTEIN"/>
    <property type="match status" value="1"/>
</dbReference>
<feature type="transmembrane region" description="Helical" evidence="7">
    <location>
        <begin position="298"/>
        <end position="317"/>
    </location>
</feature>
<accession>A0A2G8RG11</accession>
<keyword evidence="9" id="KW-1185">Reference proteome</keyword>
<evidence type="ECO:0000256" key="7">
    <source>
        <dbReference type="SAM" id="Phobius"/>
    </source>
</evidence>
<evidence type="ECO:0000256" key="5">
    <source>
        <dbReference type="ARBA" id="ARBA00023136"/>
    </source>
</evidence>
<feature type="transmembrane region" description="Helical" evidence="7">
    <location>
        <begin position="337"/>
        <end position="358"/>
    </location>
</feature>
<evidence type="ECO:0000256" key="1">
    <source>
        <dbReference type="ARBA" id="ARBA00004141"/>
    </source>
</evidence>
<feature type="transmembrane region" description="Helical" evidence="7">
    <location>
        <begin position="173"/>
        <end position="192"/>
    </location>
</feature>
<dbReference type="Pfam" id="PF01594">
    <property type="entry name" value="AI-2E_transport"/>
    <property type="match status" value="1"/>
</dbReference>
<dbReference type="GO" id="GO:0016020">
    <property type="term" value="C:membrane"/>
    <property type="evidence" value="ECO:0007669"/>
    <property type="project" value="UniProtKB-SubCell"/>
</dbReference>
<evidence type="ECO:0008006" key="10">
    <source>
        <dbReference type="Google" id="ProtNLM"/>
    </source>
</evidence>
<dbReference type="GO" id="GO:0055085">
    <property type="term" value="P:transmembrane transport"/>
    <property type="evidence" value="ECO:0007669"/>
    <property type="project" value="TreeGrafter"/>
</dbReference>
<proteinExistence type="inferred from homology"/>
<feature type="transmembrane region" description="Helical" evidence="7">
    <location>
        <begin position="57"/>
        <end position="74"/>
    </location>
</feature>
<feature type="transmembrane region" description="Helical" evidence="7">
    <location>
        <begin position="256"/>
        <end position="286"/>
    </location>
</feature>